<evidence type="ECO:0000256" key="5">
    <source>
        <dbReference type="ARBA" id="ARBA00022691"/>
    </source>
</evidence>
<sequence length="404" mass="46480">MSEWSAKLIENVQFIYELALAELELEAFGVDFTVRNSLREFVLKNPPNIDRLVRRLAYFKTVGDNLTDYYRLTRYNRTRSVNQYLTHWIYPYKGKFHPQMIRALLNILKLKEKETVLDPFIGSGTTAVEAQLLGINCIGRDISPLCVLQSKVKTESIQAIDKIREYRVEATTSFKRSNTPLGDEEPNNKTYSEFLNSINDEQIKNFYLMAKLVAVSDSARRRREIVKSFDKNLALMIASVEDYRKAKDELDLQLGSVDISLGDARQLRLEDSSVQGIVTSPPYSIALDYVANDAHALEAMGCNPGKMREKFVGVRGKGETRIGLYNEDMQRSFQEMQRVLEEGRYCTIVIGNATYQQRKVETIEFTIEECEKLGFTLVKNINKIIYGLYNIMQTDNTLIFRKDN</sequence>
<dbReference type="SUPFAM" id="SSF53335">
    <property type="entry name" value="S-adenosyl-L-methionine-dependent methyltransferases"/>
    <property type="match status" value="2"/>
</dbReference>
<keyword evidence="6" id="KW-0680">Restriction system</keyword>
<dbReference type="PROSITE" id="PS00093">
    <property type="entry name" value="N4_MTASE"/>
    <property type="match status" value="1"/>
</dbReference>
<reference evidence="9" key="1">
    <citation type="journal article" date="2014" name="ISME J.">
        <title>Genetic and functional properties of uncultivated MCG archaea assessed by metagenome and gene expression analyses.</title>
        <authorList>
            <person name="Meng J."/>
            <person name="Xu J."/>
            <person name="Qin D."/>
            <person name="He Y."/>
            <person name="Xiao X."/>
            <person name="Wang F."/>
        </authorList>
    </citation>
    <scope>NUCLEOTIDE SEQUENCE</scope>
</reference>
<feature type="domain" description="Ribosomal RNA large subunit methyltransferase K/L-like methyltransferase" evidence="8">
    <location>
        <begin position="93"/>
        <end position="288"/>
    </location>
</feature>
<dbReference type="GO" id="GO:0032259">
    <property type="term" value="P:methylation"/>
    <property type="evidence" value="ECO:0007669"/>
    <property type="project" value="UniProtKB-KW"/>
</dbReference>
<name>W8RLW4_9ARCH</name>
<protein>
    <recommendedName>
        <fullName evidence="2">site-specific DNA-methyltransferase (cytosine-N(4)-specific)</fullName>
        <ecNumber evidence="2">2.1.1.113</ecNumber>
    </recommendedName>
</protein>
<evidence type="ECO:0000256" key="3">
    <source>
        <dbReference type="ARBA" id="ARBA00022603"/>
    </source>
</evidence>
<evidence type="ECO:0000313" key="9">
    <source>
        <dbReference type="EMBL" id="AHM02030.1"/>
    </source>
</evidence>
<evidence type="ECO:0000256" key="7">
    <source>
        <dbReference type="ARBA" id="ARBA00049120"/>
    </source>
</evidence>
<dbReference type="Pfam" id="PF01170">
    <property type="entry name" value="UPF0020"/>
    <property type="match status" value="1"/>
</dbReference>
<dbReference type="GO" id="GO:0003677">
    <property type="term" value="F:DNA binding"/>
    <property type="evidence" value="ECO:0007669"/>
    <property type="project" value="InterPro"/>
</dbReference>
<dbReference type="EC" id="2.1.1.113" evidence="2"/>
<dbReference type="InterPro" id="IPR017985">
    <property type="entry name" value="MeTrfase_CN4_CS"/>
</dbReference>
<keyword evidence="4" id="KW-0808">Transferase</keyword>
<dbReference type="InterPro" id="IPR000241">
    <property type="entry name" value="RlmKL-like_Mtase"/>
</dbReference>
<accession>W8RLW4</accession>
<evidence type="ECO:0000256" key="4">
    <source>
        <dbReference type="ARBA" id="ARBA00022679"/>
    </source>
</evidence>
<comment type="similarity">
    <text evidence="1">Belongs to the N(4)/N(6)-methyltransferase family. N(4) subfamily.</text>
</comment>
<evidence type="ECO:0000259" key="8">
    <source>
        <dbReference type="Pfam" id="PF01170"/>
    </source>
</evidence>
<keyword evidence="5" id="KW-0949">S-adenosyl-L-methionine</keyword>
<evidence type="ECO:0000256" key="1">
    <source>
        <dbReference type="ARBA" id="ARBA00010203"/>
    </source>
</evidence>
<dbReference type="PANTHER" id="PTHR13370:SF3">
    <property type="entry name" value="TRNA (GUANINE(10)-N2)-METHYLTRANSFERASE HOMOLOG"/>
    <property type="match status" value="1"/>
</dbReference>
<evidence type="ECO:0000256" key="2">
    <source>
        <dbReference type="ARBA" id="ARBA00012185"/>
    </source>
</evidence>
<dbReference type="PANTHER" id="PTHR13370">
    <property type="entry name" value="RNA METHYLASE-RELATED"/>
    <property type="match status" value="1"/>
</dbReference>
<comment type="catalytic activity">
    <reaction evidence="7">
        <text>a 2'-deoxycytidine in DNA + S-adenosyl-L-methionine = an N(4)-methyl-2'-deoxycytidine in DNA + S-adenosyl-L-homocysteine + H(+)</text>
        <dbReference type="Rhea" id="RHEA:16857"/>
        <dbReference type="Rhea" id="RHEA-COMP:11369"/>
        <dbReference type="Rhea" id="RHEA-COMP:13674"/>
        <dbReference type="ChEBI" id="CHEBI:15378"/>
        <dbReference type="ChEBI" id="CHEBI:57856"/>
        <dbReference type="ChEBI" id="CHEBI:59789"/>
        <dbReference type="ChEBI" id="CHEBI:85452"/>
        <dbReference type="ChEBI" id="CHEBI:137933"/>
        <dbReference type="EC" id="2.1.1.113"/>
    </reaction>
</comment>
<dbReference type="GO" id="GO:0005737">
    <property type="term" value="C:cytoplasm"/>
    <property type="evidence" value="ECO:0007669"/>
    <property type="project" value="TreeGrafter"/>
</dbReference>
<dbReference type="EMBL" id="KF439060">
    <property type="protein sequence ID" value="AHM02030.1"/>
    <property type="molecule type" value="Genomic_DNA"/>
</dbReference>
<dbReference type="InterPro" id="IPR029063">
    <property type="entry name" value="SAM-dependent_MTases_sf"/>
</dbReference>
<dbReference type="GO" id="GO:0009307">
    <property type="term" value="P:DNA restriction-modification system"/>
    <property type="evidence" value="ECO:0007669"/>
    <property type="project" value="UniProtKB-KW"/>
</dbReference>
<proteinExistence type="inferred from homology"/>
<evidence type="ECO:0000256" key="6">
    <source>
        <dbReference type="ARBA" id="ARBA00022747"/>
    </source>
</evidence>
<dbReference type="AlphaFoldDB" id="W8RLW4"/>
<dbReference type="GO" id="GO:0015667">
    <property type="term" value="F:site-specific DNA-methyltransferase (cytosine-N4-specific) activity"/>
    <property type="evidence" value="ECO:0007669"/>
    <property type="project" value="UniProtKB-EC"/>
</dbReference>
<dbReference type="Gene3D" id="3.40.50.150">
    <property type="entry name" value="Vaccinia Virus protein VP39"/>
    <property type="match status" value="2"/>
</dbReference>
<keyword evidence="3 9" id="KW-0489">Methyltransferase</keyword>
<organism evidence="9">
    <name type="scientific">uncultured miscellaneous Crenarchaeota group</name>
    <dbReference type="NCBI Taxonomy" id="1368239"/>
    <lineage>
        <taxon>Archaea</taxon>
        <taxon>Candidatus Bathyarchaeota</taxon>
        <taxon>environmental samples</taxon>
    </lineage>
</organism>